<dbReference type="PROSITE" id="PS51708">
    <property type="entry name" value="CHAD"/>
    <property type="match status" value="1"/>
</dbReference>
<protein>
    <submittedName>
        <fullName evidence="2">CHAD domain-containing protein</fullName>
    </submittedName>
</protein>
<keyword evidence="3" id="KW-1185">Reference proteome</keyword>
<dbReference type="SUPFAM" id="SSF55154">
    <property type="entry name" value="CYTH-like phosphatases"/>
    <property type="match status" value="1"/>
</dbReference>
<proteinExistence type="predicted"/>
<dbReference type="Gene3D" id="1.40.20.10">
    <property type="entry name" value="CHAD domain"/>
    <property type="match status" value="1"/>
</dbReference>
<dbReference type="EMBL" id="CP053708">
    <property type="protein sequence ID" value="QKE91494.1"/>
    <property type="molecule type" value="Genomic_DNA"/>
</dbReference>
<sequence>MPDELPALVQGSQTLRLQTSPDFLTSLQQAPIILNHTRNAGVVRRIDSTYYDTSENMLFENGISLSVQKRGKNFVQRLLKQEPRQSLARPATLEVSIDTGTPDIVRFANDKITWLSPTLADSLPDLTLLPRFATRIRRRIRRLEFSGAVVDLLLDDGIIIAGDRREPLTELQLVLQSGDEGVLYEIGMRLLETVPLRIATTEIVTRGYFLASDTVPAAEKAAASAVTPGSTVDELIACVFGAAQAHLHANQMVAFDGRSVDGVHQMRVALRRIRSVLSMLKQVLPSATMINLAREAKWAADELGQARAWDVFLTTTLDGPLRLTGGHADFDGLRRVAEAPRLEAYAAARAMISSDRYGRFQMSLCQWVARRGWRNDADSDGLGTLAQPAPILAARILTRLHGKALKQGRRFRALSSDERHDLRITLKKLRYASEFFHPLFDTAMQSRRHAQCLSRLQDRLGLDQDAATTQPLLDDLAARTRSPDVHRALGAVAGWLAFQSTANGGRLAKQWRHYRTMQRYWS</sequence>
<name>A0A6M8HSM0_9PROT</name>
<reference evidence="2 3" key="1">
    <citation type="journal article" date="2014" name="World J. Microbiol. Biotechnol.">
        <title>Biodiversity and physiological characteristics of Antarctic and Arctic lichens-associated bacteria.</title>
        <authorList>
            <person name="Lee Y.M."/>
            <person name="Kim E.H."/>
            <person name="Lee H.K."/>
            <person name="Hong S.G."/>
        </authorList>
    </citation>
    <scope>NUCLEOTIDE SEQUENCE [LARGE SCALE GENOMIC DNA]</scope>
    <source>
        <strain evidence="2 3">PAMC 26569</strain>
    </source>
</reference>
<evidence type="ECO:0000259" key="1">
    <source>
        <dbReference type="PROSITE" id="PS51708"/>
    </source>
</evidence>
<feature type="domain" description="CHAD" evidence="1">
    <location>
        <begin position="229"/>
        <end position="522"/>
    </location>
</feature>
<dbReference type="SMART" id="SM00880">
    <property type="entry name" value="CHAD"/>
    <property type="match status" value="1"/>
</dbReference>
<dbReference type="InterPro" id="IPR007899">
    <property type="entry name" value="CHAD_dom"/>
</dbReference>
<evidence type="ECO:0000313" key="2">
    <source>
        <dbReference type="EMBL" id="QKE91494.1"/>
    </source>
</evidence>
<dbReference type="InterPro" id="IPR038186">
    <property type="entry name" value="CHAD_dom_sf"/>
</dbReference>
<dbReference type="Proteomes" id="UP000500767">
    <property type="component" value="Chromosome"/>
</dbReference>
<dbReference type="PANTHER" id="PTHR39339">
    <property type="entry name" value="SLR1444 PROTEIN"/>
    <property type="match status" value="1"/>
</dbReference>
<evidence type="ECO:0000313" key="3">
    <source>
        <dbReference type="Proteomes" id="UP000500767"/>
    </source>
</evidence>
<dbReference type="AlphaFoldDB" id="A0A6M8HSM0"/>
<organism evidence="2 3">
    <name type="scientific">Lichenicola cladoniae</name>
    <dbReference type="NCBI Taxonomy" id="1484109"/>
    <lineage>
        <taxon>Bacteria</taxon>
        <taxon>Pseudomonadati</taxon>
        <taxon>Pseudomonadota</taxon>
        <taxon>Alphaproteobacteria</taxon>
        <taxon>Acetobacterales</taxon>
        <taxon>Acetobacteraceae</taxon>
        <taxon>Lichenicola</taxon>
    </lineage>
</organism>
<dbReference type="Gene3D" id="2.40.320.10">
    <property type="entry name" value="Hypothetical Protein Pfu-838710-001"/>
    <property type="match status" value="1"/>
</dbReference>
<dbReference type="InterPro" id="IPR033469">
    <property type="entry name" value="CYTH-like_dom_sf"/>
</dbReference>
<dbReference type="RefSeq" id="WP_171832978.1">
    <property type="nucleotide sequence ID" value="NZ_CP053708.1"/>
</dbReference>
<dbReference type="Pfam" id="PF05235">
    <property type="entry name" value="CHAD"/>
    <property type="match status" value="1"/>
</dbReference>
<accession>A0A6M8HSM0</accession>
<dbReference type="PANTHER" id="PTHR39339:SF1">
    <property type="entry name" value="CHAD DOMAIN-CONTAINING PROTEIN"/>
    <property type="match status" value="1"/>
</dbReference>
<gene>
    <name evidence="2" type="ORF">HN018_16925</name>
</gene>
<dbReference type="KEGG" id="lck:HN018_16925"/>